<evidence type="ECO:0000256" key="1">
    <source>
        <dbReference type="SAM" id="MobiDB-lite"/>
    </source>
</evidence>
<name>B9TQN0_RICCO</name>
<keyword evidence="3" id="KW-1185">Reference proteome</keyword>
<accession>B9TQN0</accession>
<organism evidence="2 3">
    <name type="scientific">Ricinus communis</name>
    <name type="common">Castor bean</name>
    <dbReference type="NCBI Taxonomy" id="3988"/>
    <lineage>
        <taxon>Eukaryota</taxon>
        <taxon>Viridiplantae</taxon>
        <taxon>Streptophyta</taxon>
        <taxon>Embryophyta</taxon>
        <taxon>Tracheophyta</taxon>
        <taxon>Spermatophyta</taxon>
        <taxon>Magnoliopsida</taxon>
        <taxon>eudicotyledons</taxon>
        <taxon>Gunneridae</taxon>
        <taxon>Pentapetalae</taxon>
        <taxon>rosids</taxon>
        <taxon>fabids</taxon>
        <taxon>Malpighiales</taxon>
        <taxon>Euphorbiaceae</taxon>
        <taxon>Acalyphoideae</taxon>
        <taxon>Acalypheae</taxon>
        <taxon>Ricinus</taxon>
    </lineage>
</organism>
<evidence type="ECO:0000313" key="2">
    <source>
        <dbReference type="EMBL" id="EEF21834.1"/>
    </source>
</evidence>
<feature type="region of interest" description="Disordered" evidence="1">
    <location>
        <begin position="1"/>
        <end position="114"/>
    </location>
</feature>
<reference evidence="3" key="1">
    <citation type="journal article" date="2010" name="Nat. Biotechnol.">
        <title>Draft genome sequence of the oilseed species Ricinus communis.</title>
        <authorList>
            <person name="Chan A.P."/>
            <person name="Crabtree J."/>
            <person name="Zhao Q."/>
            <person name="Lorenzi H."/>
            <person name="Orvis J."/>
            <person name="Puiu D."/>
            <person name="Melake-Berhan A."/>
            <person name="Jones K.M."/>
            <person name="Redman J."/>
            <person name="Chen G."/>
            <person name="Cahoon E.B."/>
            <person name="Gedil M."/>
            <person name="Stanke M."/>
            <person name="Haas B.J."/>
            <person name="Wortman J.R."/>
            <person name="Fraser-Liggett C.M."/>
            <person name="Ravel J."/>
            <person name="Rabinowicz P.D."/>
        </authorList>
    </citation>
    <scope>NUCLEOTIDE SEQUENCE [LARGE SCALE GENOMIC DNA]</scope>
    <source>
        <strain evidence="3">cv. Hale</strain>
    </source>
</reference>
<feature type="region of interest" description="Disordered" evidence="1">
    <location>
        <begin position="131"/>
        <end position="161"/>
    </location>
</feature>
<feature type="non-terminal residue" evidence="2">
    <location>
        <position position="161"/>
    </location>
</feature>
<dbReference type="Proteomes" id="UP000008311">
    <property type="component" value="Unassembled WGS sequence"/>
</dbReference>
<feature type="compositionally biased region" description="Basic and acidic residues" evidence="1">
    <location>
        <begin position="69"/>
        <end position="79"/>
    </location>
</feature>
<feature type="compositionally biased region" description="Basic and acidic residues" evidence="1">
    <location>
        <begin position="1"/>
        <end position="21"/>
    </location>
</feature>
<dbReference type="EMBL" id="EQ999082">
    <property type="protein sequence ID" value="EEF21834.1"/>
    <property type="molecule type" value="Genomic_DNA"/>
</dbReference>
<sequence length="161" mass="17884">MARGNDIRRPSRSRERTERGAARTHAFGARADRRTHVAVARSRAPGPGAAVPPFREPPRNATTFRSRARRPERIGIERGRRQRPCRHACRKHNGRFNKRSARPRPAYGAIPSRATARLSGRIPVDALRALGHAHGSAASRGERQDAARRTTRGTARKPETA</sequence>
<gene>
    <name evidence="2" type="ORF">RCOM_2075100</name>
</gene>
<proteinExistence type="predicted"/>
<feature type="compositionally biased region" description="Basic residues" evidence="1">
    <location>
        <begin position="80"/>
        <end position="102"/>
    </location>
</feature>
<dbReference type="InParanoid" id="B9TQN0"/>
<evidence type="ECO:0000313" key="3">
    <source>
        <dbReference type="Proteomes" id="UP000008311"/>
    </source>
</evidence>
<protein>
    <submittedName>
        <fullName evidence="2">Uncharacterized protein</fullName>
    </submittedName>
</protein>
<dbReference type="AlphaFoldDB" id="B9TQN0"/>